<proteinExistence type="predicted"/>
<organism evidence="2 3">
    <name type="scientific">Choiromyces venosus 120613-1</name>
    <dbReference type="NCBI Taxonomy" id="1336337"/>
    <lineage>
        <taxon>Eukaryota</taxon>
        <taxon>Fungi</taxon>
        <taxon>Dikarya</taxon>
        <taxon>Ascomycota</taxon>
        <taxon>Pezizomycotina</taxon>
        <taxon>Pezizomycetes</taxon>
        <taxon>Pezizales</taxon>
        <taxon>Tuberaceae</taxon>
        <taxon>Choiromyces</taxon>
    </lineage>
</organism>
<accession>A0A3N4J5P8</accession>
<evidence type="ECO:0000313" key="2">
    <source>
        <dbReference type="EMBL" id="RPA93496.1"/>
    </source>
</evidence>
<protein>
    <submittedName>
        <fullName evidence="2">Uncharacterized protein</fullName>
    </submittedName>
</protein>
<evidence type="ECO:0000256" key="1">
    <source>
        <dbReference type="SAM" id="MobiDB-lite"/>
    </source>
</evidence>
<name>A0A3N4J5P8_9PEZI</name>
<dbReference type="AlphaFoldDB" id="A0A3N4J5P8"/>
<evidence type="ECO:0000313" key="3">
    <source>
        <dbReference type="Proteomes" id="UP000276215"/>
    </source>
</evidence>
<reference evidence="2 3" key="1">
    <citation type="journal article" date="2018" name="Nat. Ecol. Evol.">
        <title>Pezizomycetes genomes reveal the molecular basis of ectomycorrhizal truffle lifestyle.</title>
        <authorList>
            <person name="Murat C."/>
            <person name="Payen T."/>
            <person name="Noel B."/>
            <person name="Kuo A."/>
            <person name="Morin E."/>
            <person name="Chen J."/>
            <person name="Kohler A."/>
            <person name="Krizsan K."/>
            <person name="Balestrini R."/>
            <person name="Da Silva C."/>
            <person name="Montanini B."/>
            <person name="Hainaut M."/>
            <person name="Levati E."/>
            <person name="Barry K.W."/>
            <person name="Belfiori B."/>
            <person name="Cichocki N."/>
            <person name="Clum A."/>
            <person name="Dockter R.B."/>
            <person name="Fauchery L."/>
            <person name="Guy J."/>
            <person name="Iotti M."/>
            <person name="Le Tacon F."/>
            <person name="Lindquist E.A."/>
            <person name="Lipzen A."/>
            <person name="Malagnac F."/>
            <person name="Mello A."/>
            <person name="Molinier V."/>
            <person name="Miyauchi S."/>
            <person name="Poulain J."/>
            <person name="Riccioni C."/>
            <person name="Rubini A."/>
            <person name="Sitrit Y."/>
            <person name="Splivallo R."/>
            <person name="Traeger S."/>
            <person name="Wang M."/>
            <person name="Zifcakova L."/>
            <person name="Wipf D."/>
            <person name="Zambonelli A."/>
            <person name="Paolocci F."/>
            <person name="Nowrousian M."/>
            <person name="Ottonello S."/>
            <person name="Baldrian P."/>
            <person name="Spatafora J.W."/>
            <person name="Henrissat B."/>
            <person name="Nagy L.G."/>
            <person name="Aury J.M."/>
            <person name="Wincker P."/>
            <person name="Grigoriev I.V."/>
            <person name="Bonfante P."/>
            <person name="Martin F.M."/>
        </authorList>
    </citation>
    <scope>NUCLEOTIDE SEQUENCE [LARGE SCALE GENOMIC DNA]</scope>
    <source>
        <strain evidence="2 3">120613-1</strain>
    </source>
</reference>
<dbReference type="OrthoDB" id="1577640at2759"/>
<feature type="region of interest" description="Disordered" evidence="1">
    <location>
        <begin position="1"/>
        <end position="25"/>
    </location>
</feature>
<gene>
    <name evidence="2" type="ORF">L873DRAFT_1815826</name>
</gene>
<feature type="compositionally biased region" description="Polar residues" evidence="1">
    <location>
        <begin position="1"/>
        <end position="13"/>
    </location>
</feature>
<sequence>MASSAHLRSSDTGTGKGHKNSFNVTNSYNTSYVDEEPKILQWLSPLEPRARHQDVRTRRVEGVGEWFLQTEEFLNWRDGKGGPCSHT</sequence>
<dbReference type="EMBL" id="ML120451">
    <property type="protein sequence ID" value="RPA93496.1"/>
    <property type="molecule type" value="Genomic_DNA"/>
</dbReference>
<dbReference type="Proteomes" id="UP000276215">
    <property type="component" value="Unassembled WGS sequence"/>
</dbReference>
<keyword evidence="3" id="KW-1185">Reference proteome</keyword>